<evidence type="ECO:0000256" key="1">
    <source>
        <dbReference type="SAM" id="MobiDB-lite"/>
    </source>
</evidence>
<dbReference type="PANTHER" id="PTHR31704:SF37">
    <property type="entry name" value="HEAT SHOCK PROTEIN"/>
    <property type="match status" value="1"/>
</dbReference>
<protein>
    <recommendedName>
        <fullName evidence="4">Myb/SANT-like domain-containing protein</fullName>
    </recommendedName>
</protein>
<dbReference type="EMBL" id="CM009296">
    <property type="protein sequence ID" value="RQO92733.1"/>
    <property type="molecule type" value="Genomic_DNA"/>
</dbReference>
<feature type="compositionally biased region" description="Acidic residues" evidence="1">
    <location>
        <begin position="35"/>
        <end position="52"/>
    </location>
</feature>
<name>A0A3N7F6Z6_POPTR</name>
<reference evidence="2 3" key="1">
    <citation type="journal article" date="2006" name="Science">
        <title>The genome of black cottonwood, Populus trichocarpa (Torr. &amp; Gray).</title>
        <authorList>
            <person name="Tuskan G.A."/>
            <person name="Difazio S."/>
            <person name="Jansson S."/>
            <person name="Bohlmann J."/>
            <person name="Grigoriev I."/>
            <person name="Hellsten U."/>
            <person name="Putnam N."/>
            <person name="Ralph S."/>
            <person name="Rombauts S."/>
            <person name="Salamov A."/>
            <person name="Schein J."/>
            <person name="Sterck L."/>
            <person name="Aerts A."/>
            <person name="Bhalerao R.R."/>
            <person name="Bhalerao R.P."/>
            <person name="Blaudez D."/>
            <person name="Boerjan W."/>
            <person name="Brun A."/>
            <person name="Brunner A."/>
            <person name="Busov V."/>
            <person name="Campbell M."/>
            <person name="Carlson J."/>
            <person name="Chalot M."/>
            <person name="Chapman J."/>
            <person name="Chen G.L."/>
            <person name="Cooper D."/>
            <person name="Coutinho P.M."/>
            <person name="Couturier J."/>
            <person name="Covert S."/>
            <person name="Cronk Q."/>
            <person name="Cunningham R."/>
            <person name="Davis J."/>
            <person name="Degroeve S."/>
            <person name="Dejardin A."/>
            <person name="Depamphilis C."/>
            <person name="Detter J."/>
            <person name="Dirks B."/>
            <person name="Dubchak I."/>
            <person name="Duplessis S."/>
            <person name="Ehlting J."/>
            <person name="Ellis B."/>
            <person name="Gendler K."/>
            <person name="Goodstein D."/>
            <person name="Gribskov M."/>
            <person name="Grimwood J."/>
            <person name="Groover A."/>
            <person name="Gunter L."/>
            <person name="Hamberger B."/>
            <person name="Heinze B."/>
            <person name="Helariutta Y."/>
            <person name="Henrissat B."/>
            <person name="Holligan D."/>
            <person name="Holt R."/>
            <person name="Huang W."/>
            <person name="Islam-Faridi N."/>
            <person name="Jones S."/>
            <person name="Jones-Rhoades M."/>
            <person name="Jorgensen R."/>
            <person name="Joshi C."/>
            <person name="Kangasjarvi J."/>
            <person name="Karlsson J."/>
            <person name="Kelleher C."/>
            <person name="Kirkpatrick R."/>
            <person name="Kirst M."/>
            <person name="Kohler A."/>
            <person name="Kalluri U."/>
            <person name="Larimer F."/>
            <person name="Leebens-Mack J."/>
            <person name="Leple J.C."/>
            <person name="Locascio P."/>
            <person name="Lou Y."/>
            <person name="Lucas S."/>
            <person name="Martin F."/>
            <person name="Montanini B."/>
            <person name="Napoli C."/>
            <person name="Nelson D.R."/>
            <person name="Nelson C."/>
            <person name="Nieminen K."/>
            <person name="Nilsson O."/>
            <person name="Pereda V."/>
            <person name="Peter G."/>
            <person name="Philippe R."/>
            <person name="Pilate G."/>
            <person name="Poliakov A."/>
            <person name="Razumovskaya J."/>
            <person name="Richardson P."/>
            <person name="Rinaldi C."/>
            <person name="Ritland K."/>
            <person name="Rouze P."/>
            <person name="Ryaboy D."/>
            <person name="Schmutz J."/>
            <person name="Schrader J."/>
            <person name="Segerman B."/>
            <person name="Shin H."/>
            <person name="Siddiqui A."/>
            <person name="Sterky F."/>
            <person name="Terry A."/>
            <person name="Tsai C.J."/>
            <person name="Uberbacher E."/>
            <person name="Unneberg P."/>
            <person name="Vahala J."/>
            <person name="Wall K."/>
            <person name="Wessler S."/>
            <person name="Yang G."/>
            <person name="Yin T."/>
            <person name="Douglas C."/>
            <person name="Marra M."/>
            <person name="Sandberg G."/>
            <person name="Van de Peer Y."/>
            <person name="Rokhsar D."/>
        </authorList>
    </citation>
    <scope>NUCLEOTIDE SEQUENCE [LARGE SCALE GENOMIC DNA]</scope>
    <source>
        <strain evidence="3">cv. Nisqually</strain>
        <strain evidence="2">Nisqually-1</strain>
    </source>
</reference>
<gene>
    <name evidence="2" type="ORF">POPTR_007G088066</name>
</gene>
<feature type="region of interest" description="Disordered" evidence="1">
    <location>
        <begin position="24"/>
        <end position="52"/>
    </location>
</feature>
<dbReference type="PANTHER" id="PTHR31704">
    <property type="entry name" value="MYB/SANT-LIKE DNA-BINDING DOMAIN PROTEIN-RELATED"/>
    <property type="match status" value="1"/>
</dbReference>
<keyword evidence="3" id="KW-1185">Reference proteome</keyword>
<feature type="region of interest" description="Disordered" evidence="1">
    <location>
        <begin position="68"/>
        <end position="101"/>
    </location>
</feature>
<proteinExistence type="predicted"/>
<evidence type="ECO:0000313" key="2">
    <source>
        <dbReference type="EMBL" id="RQO92733.1"/>
    </source>
</evidence>
<reference evidence="2" key="2">
    <citation type="submission" date="2017-07" db="EMBL/GenBank/DDBJ databases">
        <title>WGS assembly of Populus trichocarpa.</title>
        <authorList>
            <person name="Tuskan G."/>
            <person name="Difazio S."/>
            <person name="Jansson S."/>
            <person name="Bohlmann J."/>
            <person name="Grigoriev I."/>
            <person name="Hellsten U."/>
            <person name="Putnam N."/>
            <person name="Ralph S."/>
            <person name="Rombauts S."/>
            <person name="Salamov A."/>
            <person name="Schein J."/>
            <person name="Sterck L."/>
            <person name="Aerts A."/>
            <person name="Bhalerao R."/>
            <person name="Bhalerao R."/>
            <person name="Blaudez D."/>
            <person name="Boerjan W."/>
            <person name="Brun A."/>
            <person name="Brunner A."/>
            <person name="Busov V."/>
            <person name="Campbell M."/>
            <person name="Carlson J."/>
            <person name="Chalot M."/>
            <person name="Chapman J."/>
            <person name="Chen G."/>
            <person name="Cooper D."/>
            <person name="Coutinho P."/>
            <person name="Couturier J."/>
            <person name="Covert S."/>
            <person name="Cronk Q."/>
            <person name="Cunningham R."/>
            <person name="Davis J."/>
            <person name="Degroeve S."/>
            <person name="Dejardin A."/>
            <person name="Depamphilis C."/>
            <person name="Detter J."/>
            <person name="Dirks B."/>
            <person name="Dubchak I."/>
            <person name="Duplessis S."/>
            <person name="Ehlting J."/>
            <person name="Ellis B."/>
            <person name="Gendler K."/>
            <person name="Goodstein D."/>
            <person name="Gribskov M."/>
            <person name="Grimwood J."/>
            <person name="Groover A."/>
            <person name="Gunter L."/>
            <person name="Hamberger B."/>
            <person name="Heinze B."/>
            <person name="Helariutta Y."/>
            <person name="Henrissat B."/>
            <person name="Holligan D."/>
            <person name="Holt R."/>
            <person name="Huang W."/>
            <person name="Islam-Faridi N."/>
            <person name="Jones S."/>
            <person name="Jones-Rhoades M."/>
            <person name="Jorgensen R."/>
            <person name="Joshi C."/>
            <person name="Kangasjarvi J."/>
            <person name="Karlsson J."/>
            <person name="Kelleher C."/>
            <person name="Kirkpatrick R."/>
            <person name="Kirst M."/>
            <person name="Kohler A."/>
            <person name="Kalluri U."/>
            <person name="Larimer F."/>
            <person name="Leebens-Mack J."/>
            <person name="Leple J."/>
            <person name="Locascio P."/>
            <person name="Lou Y."/>
            <person name="Lucas S."/>
            <person name="Martin F."/>
            <person name="Montanini B."/>
            <person name="Napoli C."/>
            <person name="Nelson D."/>
            <person name="Nelson C."/>
            <person name="Nieminen K."/>
            <person name="Nilsson O."/>
            <person name="Pereda V."/>
            <person name="Peter G."/>
            <person name="Philippe R."/>
            <person name="Pilate G."/>
            <person name="Poliakov A."/>
            <person name="Razumovskaya J."/>
            <person name="Richardson P."/>
            <person name="Rinaldi C."/>
            <person name="Ritland K."/>
            <person name="Rouze P."/>
            <person name="Ryaboy D."/>
            <person name="Schmutz J."/>
            <person name="Schrader J."/>
            <person name="Segerman B."/>
            <person name="Shin H."/>
            <person name="Siddiqui A."/>
            <person name="Sterky F."/>
            <person name="Terry A."/>
            <person name="Tsai C."/>
            <person name="Uberbacher E."/>
            <person name="Unneberg P."/>
            <person name="Vahala J."/>
            <person name="Wall K."/>
            <person name="Wessler S."/>
            <person name="Yang G."/>
            <person name="Yin T."/>
            <person name="Douglas C."/>
            <person name="Marra M."/>
            <person name="Sandberg G."/>
            <person name="Van De Peer Y."/>
            <person name="Rokhsar D."/>
        </authorList>
    </citation>
    <scope>NUCLEOTIDE SEQUENCE</scope>
    <source>
        <strain evidence="2">Nisqually-1</strain>
    </source>
</reference>
<dbReference type="EMBL" id="CM009296">
    <property type="protein sequence ID" value="RQO92734.1"/>
    <property type="molecule type" value="Genomic_DNA"/>
</dbReference>
<dbReference type="AlphaFoldDB" id="A0A3N7F6Z6"/>
<evidence type="ECO:0008006" key="4">
    <source>
        <dbReference type="Google" id="ProtNLM"/>
    </source>
</evidence>
<dbReference type="InParanoid" id="A0A3N7F6Z6"/>
<organism evidence="2 3">
    <name type="scientific">Populus trichocarpa</name>
    <name type="common">Western balsam poplar</name>
    <name type="synonym">Populus balsamifera subsp. trichocarpa</name>
    <dbReference type="NCBI Taxonomy" id="3694"/>
    <lineage>
        <taxon>Eukaryota</taxon>
        <taxon>Viridiplantae</taxon>
        <taxon>Streptophyta</taxon>
        <taxon>Embryophyta</taxon>
        <taxon>Tracheophyta</taxon>
        <taxon>Spermatophyta</taxon>
        <taxon>Magnoliopsida</taxon>
        <taxon>eudicotyledons</taxon>
        <taxon>Gunneridae</taxon>
        <taxon>Pentapetalae</taxon>
        <taxon>rosids</taxon>
        <taxon>fabids</taxon>
        <taxon>Malpighiales</taxon>
        <taxon>Salicaceae</taxon>
        <taxon>Saliceae</taxon>
        <taxon>Populus</taxon>
    </lineage>
</organism>
<accession>A0A3N7F6Z6</accession>
<dbReference type="Proteomes" id="UP000006729">
    <property type="component" value="Chromosome 7"/>
</dbReference>
<evidence type="ECO:0000313" key="3">
    <source>
        <dbReference type="Proteomes" id="UP000006729"/>
    </source>
</evidence>
<sequence>MFSNVVATGHYAWTPSSGYSFDDYVAGQSTPDGNVNEEENLEEGSGDSEEDVIPNFTDDVRNLVAGVNIGNSSTTNSSGKRKAREQCGVQSTKKSKKPSGVGDRLLSRFDELFDRVSKKNDSRDNIGCSVREVMAEVHSIPGIDFGDDFYCFATKYLSNRTKREMWASIGDIDRKYQWLKKMYQRRQNH</sequence>